<feature type="compositionally biased region" description="Low complexity" evidence="1">
    <location>
        <begin position="163"/>
        <end position="180"/>
    </location>
</feature>
<evidence type="ECO:0000313" key="2">
    <source>
        <dbReference type="EMBL" id="WPH01950.1"/>
    </source>
</evidence>
<sequence length="621" mass="67553">MAVVSRDSASSLPAARRVHVRSKSHAARTGVSGPTYTIQRDAPWMADTKHDSMYSDGVDNNHHHQQHPHFHAHPADGVDQRKHETFEQLLARNACEEGIPADDPGHFHVRSSRLPLFKQVRGLLNKHSPIHHQNPLHSHEQHHPVLHPSNPTRSFPAAVSAASPYESPLNPNNPPSSICSTAQGEKSKLLPKALRIGVINSLRVPPELPPSPAPLSPLSRPITSNSSQSSTTNKPVKAQQPHTNDTLDIQRTNSSVSDWSWTPSASVGIENLPKDPDSSSGHFSWANFPRPSFTRGRAATIESASSPPANINLPPLPSIPFNIPSSRFSWSTAHGGAGNAITAPGMEPQNAPPTTPLPPIPSKSPNRALKGKKSVERTPSTATSLYNPVRGPPVQSILSRRRPVQRLGKEEWDPPARIRTDGGRSFTSPLSAPQSKDASGKPQTPNFSRRPSTAVDGNSYGTLDRTISNPMTRPSTSSSNPSTPGSTSKELPPPPSLQPPNSANSVANNNASIFSDGPFTLSKFNSQPTHLETLLVQEHDILHQRRNTEKLIAQLDSLAHSSPLDVPFAAVRETNEQLKTHRRRLEQILLEEREIGVKIARARRKEDEGLGGGLWVRRVMG</sequence>
<proteinExistence type="predicted"/>
<feature type="region of interest" description="Disordered" evidence="1">
    <location>
        <begin position="333"/>
        <end position="509"/>
    </location>
</feature>
<protein>
    <submittedName>
        <fullName evidence="2">Uncharacterized protein</fullName>
    </submittedName>
</protein>
<feature type="region of interest" description="Disordered" evidence="1">
    <location>
        <begin position="203"/>
        <end position="259"/>
    </location>
</feature>
<feature type="compositionally biased region" description="Pro residues" evidence="1">
    <location>
        <begin position="206"/>
        <end position="215"/>
    </location>
</feature>
<evidence type="ECO:0000256" key="1">
    <source>
        <dbReference type="SAM" id="MobiDB-lite"/>
    </source>
</evidence>
<feature type="compositionally biased region" description="Polar residues" evidence="1">
    <location>
        <begin position="377"/>
        <end position="386"/>
    </location>
</feature>
<dbReference type="EMBL" id="CP138586">
    <property type="protein sequence ID" value="WPH01950.1"/>
    <property type="molecule type" value="Genomic_DNA"/>
</dbReference>
<feature type="compositionally biased region" description="Low complexity" evidence="1">
    <location>
        <begin position="499"/>
        <end position="509"/>
    </location>
</feature>
<feature type="region of interest" description="Disordered" evidence="1">
    <location>
        <begin position="131"/>
        <end position="183"/>
    </location>
</feature>
<name>A0AAQ3RB28_9PEZI</name>
<feature type="compositionally biased region" description="Low complexity" evidence="1">
    <location>
        <begin position="468"/>
        <end position="488"/>
    </location>
</feature>
<gene>
    <name evidence="2" type="ORF">R9X50_00480400</name>
</gene>
<dbReference type="Proteomes" id="UP001303373">
    <property type="component" value="Chromosome 7"/>
</dbReference>
<feature type="region of interest" description="Disordered" evidence="1">
    <location>
        <begin position="1"/>
        <end position="34"/>
    </location>
</feature>
<reference evidence="2 3" key="1">
    <citation type="submission" date="2023-11" db="EMBL/GenBank/DDBJ databases">
        <title>An acidophilic fungus is an integral part of prey digestion in a carnivorous sundew plant.</title>
        <authorList>
            <person name="Tsai I.J."/>
        </authorList>
    </citation>
    <scope>NUCLEOTIDE SEQUENCE [LARGE SCALE GENOMIC DNA]</scope>
    <source>
        <strain evidence="2">169a</strain>
    </source>
</reference>
<feature type="compositionally biased region" description="Basic residues" evidence="1">
    <location>
        <begin position="16"/>
        <end position="26"/>
    </location>
</feature>
<evidence type="ECO:0000313" key="3">
    <source>
        <dbReference type="Proteomes" id="UP001303373"/>
    </source>
</evidence>
<organism evidence="2 3">
    <name type="scientific">Acrodontium crateriforme</name>
    <dbReference type="NCBI Taxonomy" id="150365"/>
    <lineage>
        <taxon>Eukaryota</taxon>
        <taxon>Fungi</taxon>
        <taxon>Dikarya</taxon>
        <taxon>Ascomycota</taxon>
        <taxon>Pezizomycotina</taxon>
        <taxon>Dothideomycetes</taxon>
        <taxon>Dothideomycetidae</taxon>
        <taxon>Mycosphaerellales</taxon>
        <taxon>Teratosphaeriaceae</taxon>
        <taxon>Acrodontium</taxon>
    </lineage>
</organism>
<feature type="compositionally biased region" description="Basic and acidic residues" evidence="1">
    <location>
        <begin position="407"/>
        <end position="422"/>
    </location>
</feature>
<feature type="compositionally biased region" description="Polar residues" evidence="1">
    <location>
        <begin position="425"/>
        <end position="467"/>
    </location>
</feature>
<feature type="compositionally biased region" description="Pro residues" evidence="1">
    <location>
        <begin position="350"/>
        <end position="362"/>
    </location>
</feature>
<accession>A0AAQ3RB28</accession>
<feature type="compositionally biased region" description="Polar residues" evidence="1">
    <location>
        <begin position="240"/>
        <end position="259"/>
    </location>
</feature>
<keyword evidence="3" id="KW-1185">Reference proteome</keyword>
<feature type="compositionally biased region" description="Low complexity" evidence="1">
    <location>
        <begin position="216"/>
        <end position="233"/>
    </location>
</feature>
<dbReference type="AlphaFoldDB" id="A0AAQ3RB28"/>